<dbReference type="GO" id="GO:0046872">
    <property type="term" value="F:metal ion binding"/>
    <property type="evidence" value="ECO:0007669"/>
    <property type="project" value="UniProtKB-KW"/>
</dbReference>
<feature type="domain" description="Fe2OG dioxygenase" evidence="3">
    <location>
        <begin position="183"/>
        <end position="285"/>
    </location>
</feature>
<gene>
    <name evidence="4" type="ORF">NKR19_g5060</name>
</gene>
<dbReference type="AlphaFoldDB" id="A0AA38RZ31"/>
<evidence type="ECO:0000259" key="3">
    <source>
        <dbReference type="PROSITE" id="PS51471"/>
    </source>
</evidence>
<evidence type="ECO:0000256" key="1">
    <source>
        <dbReference type="ARBA" id="ARBA00008056"/>
    </source>
</evidence>
<dbReference type="InterPro" id="IPR050231">
    <property type="entry name" value="Iron_ascorbate_oxido_reductase"/>
</dbReference>
<dbReference type="InterPro" id="IPR027443">
    <property type="entry name" value="IPNS-like_sf"/>
</dbReference>
<protein>
    <submittedName>
        <fullName evidence="4">2og-Fe oxygenase family protein</fullName>
    </submittedName>
</protein>
<dbReference type="GO" id="GO:0044283">
    <property type="term" value="P:small molecule biosynthetic process"/>
    <property type="evidence" value="ECO:0007669"/>
    <property type="project" value="UniProtKB-ARBA"/>
</dbReference>
<dbReference type="InterPro" id="IPR026992">
    <property type="entry name" value="DIOX_N"/>
</dbReference>
<dbReference type="InterPro" id="IPR005123">
    <property type="entry name" value="Oxoglu/Fe-dep_dioxygenase_dom"/>
</dbReference>
<dbReference type="SUPFAM" id="SSF51197">
    <property type="entry name" value="Clavaminate synthase-like"/>
    <property type="match status" value="1"/>
</dbReference>
<evidence type="ECO:0000256" key="2">
    <source>
        <dbReference type="RuleBase" id="RU003682"/>
    </source>
</evidence>
<sequence length="330" mass="36431">MTVDKAQPFVIPTIDIAPYLKDPNSSEAQKIIADVRDACMNTGFFSLVGHGISKELQERVFNASKVFFALPLEEKRKLSAPPLLNRGYEQIGSQALQEDTKPDMKEGYYISTHVSNDSELAKLHPEMVGENIFPPQLPAEIMKEPTEEYYKAVFEVSCKVLEILAKGLPYGGDVFNEFLSKNPICALRLLHYPPQVDSDEKQLGAGAHTDFGAITLLLQDDAGGLEVLDSATGEWVPVEPNEDAYVVNVGDMLAMWTKDIYKSNTHRVINKSAKDRYSLPFFFDGAPDVKLAPLDGSEPVGGKVLTVEEHMLERFGTTYGRGKVEMAGVA</sequence>
<dbReference type="Pfam" id="PF03171">
    <property type="entry name" value="2OG-FeII_Oxy"/>
    <property type="match status" value="1"/>
</dbReference>
<dbReference type="Proteomes" id="UP001174691">
    <property type="component" value="Unassembled WGS sequence"/>
</dbReference>
<evidence type="ECO:0000313" key="4">
    <source>
        <dbReference type="EMBL" id="KAJ9151028.1"/>
    </source>
</evidence>
<name>A0AA38RZ31_9PEZI</name>
<organism evidence="4 5">
    <name type="scientific">Coniochaeta hoffmannii</name>
    <dbReference type="NCBI Taxonomy" id="91930"/>
    <lineage>
        <taxon>Eukaryota</taxon>
        <taxon>Fungi</taxon>
        <taxon>Dikarya</taxon>
        <taxon>Ascomycota</taxon>
        <taxon>Pezizomycotina</taxon>
        <taxon>Sordariomycetes</taxon>
        <taxon>Sordariomycetidae</taxon>
        <taxon>Coniochaetales</taxon>
        <taxon>Coniochaetaceae</taxon>
        <taxon>Coniochaeta</taxon>
    </lineage>
</organism>
<keyword evidence="2" id="KW-0479">Metal-binding</keyword>
<dbReference type="PANTHER" id="PTHR47990">
    <property type="entry name" value="2-OXOGLUTARATE (2OG) AND FE(II)-DEPENDENT OXYGENASE SUPERFAMILY PROTEIN-RELATED"/>
    <property type="match status" value="1"/>
</dbReference>
<reference evidence="4" key="1">
    <citation type="submission" date="2022-07" db="EMBL/GenBank/DDBJ databases">
        <title>Fungi with potential for degradation of polypropylene.</title>
        <authorList>
            <person name="Gostincar C."/>
        </authorList>
    </citation>
    <scope>NUCLEOTIDE SEQUENCE</scope>
    <source>
        <strain evidence="4">EXF-13287</strain>
    </source>
</reference>
<accession>A0AA38RZ31</accession>
<dbReference type="InterPro" id="IPR044861">
    <property type="entry name" value="IPNS-like_FE2OG_OXY"/>
</dbReference>
<dbReference type="EMBL" id="JANBVN010000067">
    <property type="protein sequence ID" value="KAJ9151028.1"/>
    <property type="molecule type" value="Genomic_DNA"/>
</dbReference>
<dbReference type="PROSITE" id="PS51471">
    <property type="entry name" value="FE2OG_OXY"/>
    <property type="match status" value="1"/>
</dbReference>
<dbReference type="PRINTS" id="PR00682">
    <property type="entry name" value="IPNSYNTHASE"/>
</dbReference>
<comment type="caution">
    <text evidence="4">The sequence shown here is derived from an EMBL/GenBank/DDBJ whole genome shotgun (WGS) entry which is preliminary data.</text>
</comment>
<dbReference type="Pfam" id="PF14226">
    <property type="entry name" value="DIOX_N"/>
    <property type="match status" value="1"/>
</dbReference>
<comment type="similarity">
    <text evidence="1 2">Belongs to the iron/ascorbate-dependent oxidoreductase family.</text>
</comment>
<keyword evidence="2" id="KW-0408">Iron</keyword>
<keyword evidence="5" id="KW-1185">Reference proteome</keyword>
<keyword evidence="2" id="KW-0560">Oxidoreductase</keyword>
<dbReference type="Gene3D" id="2.60.120.330">
    <property type="entry name" value="B-lactam Antibiotic, Isopenicillin N Synthase, Chain"/>
    <property type="match status" value="1"/>
</dbReference>
<dbReference type="GO" id="GO:0016491">
    <property type="term" value="F:oxidoreductase activity"/>
    <property type="evidence" value="ECO:0007669"/>
    <property type="project" value="UniProtKB-KW"/>
</dbReference>
<evidence type="ECO:0000313" key="5">
    <source>
        <dbReference type="Proteomes" id="UP001174691"/>
    </source>
</evidence>
<proteinExistence type="inferred from homology"/>